<evidence type="ECO:0000313" key="5">
    <source>
        <dbReference type="Proteomes" id="UP001642409"/>
    </source>
</evidence>
<dbReference type="InterPro" id="IPR018247">
    <property type="entry name" value="EF_Hand_1_Ca_BS"/>
</dbReference>
<dbReference type="Proteomes" id="UP001642409">
    <property type="component" value="Unassembled WGS sequence"/>
</dbReference>
<organism evidence="3">
    <name type="scientific">Hexamita inflata</name>
    <dbReference type="NCBI Taxonomy" id="28002"/>
    <lineage>
        <taxon>Eukaryota</taxon>
        <taxon>Metamonada</taxon>
        <taxon>Diplomonadida</taxon>
        <taxon>Hexamitidae</taxon>
        <taxon>Hexamitinae</taxon>
        <taxon>Hexamita</taxon>
    </lineage>
</organism>
<dbReference type="InterPro" id="IPR011992">
    <property type="entry name" value="EF-hand-dom_pair"/>
</dbReference>
<dbReference type="PROSITE" id="PS50222">
    <property type="entry name" value="EF_HAND_2"/>
    <property type="match status" value="1"/>
</dbReference>
<dbReference type="EMBL" id="CATOUU010001050">
    <property type="protein sequence ID" value="CAI9968932.1"/>
    <property type="molecule type" value="Genomic_DNA"/>
</dbReference>
<reference evidence="4 5" key="2">
    <citation type="submission" date="2024-07" db="EMBL/GenBank/DDBJ databases">
        <authorList>
            <person name="Akdeniz Z."/>
        </authorList>
    </citation>
    <scope>NUCLEOTIDE SEQUENCE [LARGE SCALE GENOMIC DNA]</scope>
</reference>
<evidence type="ECO:0000313" key="3">
    <source>
        <dbReference type="EMBL" id="CAI9968932.1"/>
    </source>
</evidence>
<evidence type="ECO:0000313" key="4">
    <source>
        <dbReference type="EMBL" id="CAL6053264.1"/>
    </source>
</evidence>
<accession>A0AA86R3Z5</accession>
<keyword evidence="5" id="KW-1185">Reference proteome</keyword>
<gene>
    <name evidence="4" type="ORF">HINF_LOCUS45253</name>
    <name evidence="3" type="ORF">HINF_LOCUS56577</name>
</gene>
<reference evidence="3" key="1">
    <citation type="submission" date="2023-06" db="EMBL/GenBank/DDBJ databases">
        <authorList>
            <person name="Kurt Z."/>
        </authorList>
    </citation>
    <scope>NUCLEOTIDE SEQUENCE</scope>
</reference>
<proteinExistence type="predicted"/>
<sequence length="211" mass="24537">MQLTQSQLRALFRAFDINNNQSISVQDFTNALNQINVTESAEHVKSLLNLIQDSDQMNFSVFSRFMNVYSNQNSTDSASKHFYVLADENGRVPGTKVFEVFVKLNICGTKMGVDQILRKNGMTLQSLIDYRSKEFKMKLRGSEKMLLNIKREVIQSISIHFHFLIAQQGFSIVPDNRIQQFHTIISLLKWNILHLYTQKIKYPRFNFTPLH</sequence>
<dbReference type="SUPFAM" id="SSF47473">
    <property type="entry name" value="EF-hand"/>
    <property type="match status" value="1"/>
</dbReference>
<keyword evidence="1" id="KW-0106">Calcium</keyword>
<protein>
    <submittedName>
        <fullName evidence="3">EF-hand domain pair</fullName>
    </submittedName>
    <submittedName>
        <fullName evidence="4">EF-hand_domain pair</fullName>
    </submittedName>
</protein>
<dbReference type="EMBL" id="CAXDID020000195">
    <property type="protein sequence ID" value="CAL6053264.1"/>
    <property type="molecule type" value="Genomic_DNA"/>
</dbReference>
<comment type="caution">
    <text evidence="3">The sequence shown here is derived from an EMBL/GenBank/DDBJ whole genome shotgun (WGS) entry which is preliminary data.</text>
</comment>
<feature type="domain" description="EF-hand" evidence="2">
    <location>
        <begin position="3"/>
        <end position="38"/>
    </location>
</feature>
<dbReference type="GO" id="GO:0005509">
    <property type="term" value="F:calcium ion binding"/>
    <property type="evidence" value="ECO:0007669"/>
    <property type="project" value="InterPro"/>
</dbReference>
<dbReference type="PROSITE" id="PS00018">
    <property type="entry name" value="EF_HAND_1"/>
    <property type="match status" value="1"/>
</dbReference>
<dbReference type="AlphaFoldDB" id="A0AA86R3Z5"/>
<name>A0AA86R3Z5_9EUKA</name>
<evidence type="ECO:0000256" key="1">
    <source>
        <dbReference type="ARBA" id="ARBA00022837"/>
    </source>
</evidence>
<evidence type="ECO:0000259" key="2">
    <source>
        <dbReference type="PROSITE" id="PS50222"/>
    </source>
</evidence>
<dbReference type="InterPro" id="IPR002048">
    <property type="entry name" value="EF_hand_dom"/>
</dbReference>
<dbReference type="Gene3D" id="1.10.238.10">
    <property type="entry name" value="EF-hand"/>
    <property type="match status" value="1"/>
</dbReference>